<feature type="region of interest" description="Disordered" evidence="3">
    <location>
        <begin position="20"/>
        <end position="491"/>
    </location>
</feature>
<dbReference type="PROSITE" id="PS50002">
    <property type="entry name" value="SH3"/>
    <property type="match status" value="1"/>
</dbReference>
<dbReference type="OrthoDB" id="19092at2759"/>
<feature type="compositionally biased region" description="Low complexity" evidence="3">
    <location>
        <begin position="20"/>
        <end position="36"/>
    </location>
</feature>
<feature type="compositionally biased region" description="Polar residues" evidence="3">
    <location>
        <begin position="104"/>
        <end position="124"/>
    </location>
</feature>
<feature type="compositionally biased region" description="Low complexity" evidence="3">
    <location>
        <begin position="266"/>
        <end position="291"/>
    </location>
</feature>
<feature type="compositionally biased region" description="Polar residues" evidence="3">
    <location>
        <begin position="164"/>
        <end position="181"/>
    </location>
</feature>
<gene>
    <name evidence="5" type="ORF">CPB83DRAFT_881806</name>
</gene>
<feature type="region of interest" description="Disordered" evidence="3">
    <location>
        <begin position="731"/>
        <end position="775"/>
    </location>
</feature>
<evidence type="ECO:0000256" key="3">
    <source>
        <dbReference type="SAM" id="MobiDB-lite"/>
    </source>
</evidence>
<feature type="compositionally biased region" description="Pro residues" evidence="3">
    <location>
        <begin position="344"/>
        <end position="355"/>
    </location>
</feature>
<feature type="compositionally biased region" description="Acidic residues" evidence="3">
    <location>
        <begin position="645"/>
        <end position="655"/>
    </location>
</feature>
<feature type="compositionally biased region" description="Basic and acidic residues" evidence="3">
    <location>
        <begin position="385"/>
        <end position="398"/>
    </location>
</feature>
<name>A0A9P6EL37_9AGAR</name>
<evidence type="ECO:0000259" key="4">
    <source>
        <dbReference type="PROSITE" id="PS50002"/>
    </source>
</evidence>
<feature type="compositionally biased region" description="Low complexity" evidence="3">
    <location>
        <begin position="526"/>
        <end position="565"/>
    </location>
</feature>
<proteinExistence type="predicted"/>
<reference evidence="5" key="1">
    <citation type="submission" date="2020-11" db="EMBL/GenBank/DDBJ databases">
        <authorList>
            <consortium name="DOE Joint Genome Institute"/>
            <person name="Ahrendt S."/>
            <person name="Riley R."/>
            <person name="Andreopoulos W."/>
            <person name="Labutti K."/>
            <person name="Pangilinan J."/>
            <person name="Ruiz-Duenas F.J."/>
            <person name="Barrasa J.M."/>
            <person name="Sanchez-Garcia M."/>
            <person name="Camarero S."/>
            <person name="Miyauchi S."/>
            <person name="Serrano A."/>
            <person name="Linde D."/>
            <person name="Babiker R."/>
            <person name="Drula E."/>
            <person name="Ayuso-Fernandez I."/>
            <person name="Pacheco R."/>
            <person name="Padilla G."/>
            <person name="Ferreira P."/>
            <person name="Barriuso J."/>
            <person name="Kellner H."/>
            <person name="Castanera R."/>
            <person name="Alfaro M."/>
            <person name="Ramirez L."/>
            <person name="Pisabarro A.G."/>
            <person name="Kuo A."/>
            <person name="Tritt A."/>
            <person name="Lipzen A."/>
            <person name="He G."/>
            <person name="Yan M."/>
            <person name="Ng V."/>
            <person name="Cullen D."/>
            <person name="Martin F."/>
            <person name="Rosso M.-N."/>
            <person name="Henrissat B."/>
            <person name="Hibbett D."/>
            <person name="Martinez A.T."/>
            <person name="Grigoriev I.V."/>
        </authorList>
    </citation>
    <scope>NUCLEOTIDE SEQUENCE</scope>
    <source>
        <strain evidence="5">CBS 506.95</strain>
    </source>
</reference>
<feature type="compositionally biased region" description="Low complexity" evidence="3">
    <location>
        <begin position="75"/>
        <end position="95"/>
    </location>
</feature>
<sequence length="878" mass="90214">MASAVYSEPPASRLSISLESPATASPFPSPSSSFLTPPTPGAHEFAVKPVPASARAGRKGSVPSLSNMGASQNHTTINSSRSPSASPRTSAAISSVINGEGLVTGQNTKASSQRSSLSHTQLAPASQMVDPGSGAVVEPATTSPSQPQDLVVPTLGLSPLPSPRSDTLISPATPTPASVQRQPGPPSKAATLQGRSLEPPRSPAPFASTSSTSTPTVTSTRLPQEFSMKSVDDRGSSTPQVSPETYSSRNSVNQDTISDSLSKILSPTSASSHASTSSAPSTTSPQIASPSNAPRPRPTISTRRSSRPLSTASMSSTSSVGSSTSATGSGTVLAFDSSLFSSRPAPPSPGGPPGGPLSGANSSFGGSGSGRPTLSRSVSTASRTSMRDQRTGTGDRSRPPSVAVSRANSVKSKRASASSFASPTSTPVSGNPHSHPMSSPASLNPNDNNNNTLSGRVGGDSLLGFGSANGIDTPTNNVNSNNNLQQRRVSVTSQLNPSFKLPSVEVQQKDMGSAISAVFGGGSGSGSVESSQTSTAPSTSSRTSQSLSSEPPPSVESVTTTSLLTAEPEPTSATQTRVFIKIRDFGFQPSDERHNGFGQFVPKPNRVGRMNRRLEAAMNRPNSSRRTNSTASLGSEFSVSSSDGDGLDDEDDGDLDGWGWGGGGGGFGGGGYSRAYGGSWGGNDGGGGGGFKMGMGRFSWSGAGAATAATIFDQEKAYAAAAANLAAASSSKAGYPSQTDMDRNFLDSSESSEEFYDAEDDDMYYDDEDGEGDGEDDTLYPGLYRAMYAFEPEGTAEMRLEEDQIVRVVGRGGGVGWAVVVTGYEHGAQQLETGEINMAPTVMKAPKHALVPESYLEPYKLDWELEEDGVGTSTPAEE</sequence>
<feature type="region of interest" description="Disordered" evidence="3">
    <location>
        <begin position="515"/>
        <end position="577"/>
    </location>
</feature>
<protein>
    <recommendedName>
        <fullName evidence="4">SH3 domain-containing protein</fullName>
    </recommendedName>
</protein>
<organism evidence="5 6">
    <name type="scientific">Crepidotus variabilis</name>
    <dbReference type="NCBI Taxonomy" id="179855"/>
    <lineage>
        <taxon>Eukaryota</taxon>
        <taxon>Fungi</taxon>
        <taxon>Dikarya</taxon>
        <taxon>Basidiomycota</taxon>
        <taxon>Agaricomycotina</taxon>
        <taxon>Agaricomycetes</taxon>
        <taxon>Agaricomycetidae</taxon>
        <taxon>Agaricales</taxon>
        <taxon>Agaricineae</taxon>
        <taxon>Crepidotaceae</taxon>
        <taxon>Crepidotus</taxon>
    </lineage>
</organism>
<evidence type="ECO:0000313" key="5">
    <source>
        <dbReference type="EMBL" id="KAF9530894.1"/>
    </source>
</evidence>
<feature type="compositionally biased region" description="Low complexity" evidence="3">
    <location>
        <begin position="405"/>
        <end position="429"/>
    </location>
</feature>
<keyword evidence="6" id="KW-1185">Reference proteome</keyword>
<comment type="caution">
    <text evidence="5">The sequence shown here is derived from an EMBL/GenBank/DDBJ whole genome shotgun (WGS) entry which is preliminary data.</text>
</comment>
<dbReference type="Proteomes" id="UP000807306">
    <property type="component" value="Unassembled WGS sequence"/>
</dbReference>
<feature type="compositionally biased region" description="Acidic residues" evidence="3">
    <location>
        <begin position="750"/>
        <end position="775"/>
    </location>
</feature>
<feature type="compositionally biased region" description="Polar residues" evidence="3">
    <location>
        <begin position="63"/>
        <end position="74"/>
    </location>
</feature>
<feature type="compositionally biased region" description="Low complexity" evidence="3">
    <location>
        <begin position="476"/>
        <end position="490"/>
    </location>
</feature>
<dbReference type="AlphaFoldDB" id="A0A9P6EL37"/>
<evidence type="ECO:0000313" key="6">
    <source>
        <dbReference type="Proteomes" id="UP000807306"/>
    </source>
</evidence>
<evidence type="ECO:0000256" key="2">
    <source>
        <dbReference type="PROSITE-ProRule" id="PRU00192"/>
    </source>
</evidence>
<dbReference type="EMBL" id="MU157837">
    <property type="protein sequence ID" value="KAF9530894.1"/>
    <property type="molecule type" value="Genomic_DNA"/>
</dbReference>
<evidence type="ECO:0000256" key="1">
    <source>
        <dbReference type="ARBA" id="ARBA00022443"/>
    </source>
</evidence>
<feature type="domain" description="SH3" evidence="4">
    <location>
        <begin position="779"/>
        <end position="861"/>
    </location>
</feature>
<feature type="region of interest" description="Disordered" evidence="3">
    <location>
        <begin position="616"/>
        <end position="660"/>
    </location>
</feature>
<dbReference type="InterPro" id="IPR001452">
    <property type="entry name" value="SH3_domain"/>
</dbReference>
<feature type="compositionally biased region" description="Polar residues" evidence="3">
    <location>
        <begin position="236"/>
        <end position="265"/>
    </location>
</feature>
<feature type="compositionally biased region" description="Polar residues" evidence="3">
    <location>
        <begin position="620"/>
        <end position="639"/>
    </location>
</feature>
<feature type="compositionally biased region" description="Low complexity" evidence="3">
    <location>
        <begin position="204"/>
        <end position="223"/>
    </location>
</feature>
<dbReference type="Gene3D" id="2.30.30.40">
    <property type="entry name" value="SH3 Domains"/>
    <property type="match status" value="1"/>
</dbReference>
<feature type="compositionally biased region" description="Polar residues" evidence="3">
    <location>
        <begin position="372"/>
        <end position="384"/>
    </location>
</feature>
<keyword evidence="1 2" id="KW-0728">SH3 domain</keyword>
<accession>A0A9P6EL37</accession>
<feature type="compositionally biased region" description="Low complexity" evidence="3">
    <location>
        <begin position="298"/>
        <end position="332"/>
    </location>
</feature>